<feature type="domain" description="J" evidence="2">
    <location>
        <begin position="1"/>
        <end position="46"/>
    </location>
</feature>
<keyword evidence="1" id="KW-1133">Transmembrane helix</keyword>
<evidence type="ECO:0000313" key="4">
    <source>
        <dbReference type="Proteomes" id="UP001244341"/>
    </source>
</evidence>
<reference evidence="3 4" key="1">
    <citation type="submission" date="2023-05" db="EMBL/GenBank/DDBJ databases">
        <title>A 100% complete, gapless, phased diploid assembly of the Scenedesmus obliquus UTEX 3031 genome.</title>
        <authorList>
            <person name="Biondi T.C."/>
            <person name="Hanschen E.R."/>
            <person name="Kwon T."/>
            <person name="Eng W."/>
            <person name="Kruse C.P.S."/>
            <person name="Koehler S.I."/>
            <person name="Kunde Y."/>
            <person name="Gleasner C.D."/>
            <person name="You Mak K.T."/>
            <person name="Polle J."/>
            <person name="Hovde B.T."/>
            <person name="Starkenburg S.R."/>
        </authorList>
    </citation>
    <scope>NUCLEOTIDE SEQUENCE [LARGE SCALE GENOMIC DNA]</scope>
    <source>
        <strain evidence="3 4">DOE0152z</strain>
    </source>
</reference>
<dbReference type="EMBL" id="CP126218">
    <property type="protein sequence ID" value="WIA20143.1"/>
    <property type="molecule type" value="Genomic_DNA"/>
</dbReference>
<dbReference type="CDD" id="cd06257">
    <property type="entry name" value="DnaJ"/>
    <property type="match status" value="1"/>
</dbReference>
<gene>
    <name evidence="3" type="ORF">OEZ85_005993</name>
</gene>
<protein>
    <recommendedName>
        <fullName evidence="2">J domain-containing protein</fullName>
    </recommendedName>
</protein>
<keyword evidence="1" id="KW-0472">Membrane</keyword>
<proteinExistence type="predicted"/>
<dbReference type="PROSITE" id="PS50076">
    <property type="entry name" value="DNAJ_2"/>
    <property type="match status" value="1"/>
</dbReference>
<evidence type="ECO:0000259" key="2">
    <source>
        <dbReference type="PROSITE" id="PS50076"/>
    </source>
</evidence>
<dbReference type="InterPro" id="IPR036869">
    <property type="entry name" value="J_dom_sf"/>
</dbReference>
<name>A0ABY8UF67_TETOB</name>
<dbReference type="PROSITE" id="PS00636">
    <property type="entry name" value="DNAJ_1"/>
    <property type="match status" value="1"/>
</dbReference>
<dbReference type="PANTHER" id="PTHR24074">
    <property type="entry name" value="CO-CHAPERONE PROTEIN DJLA"/>
    <property type="match status" value="1"/>
</dbReference>
<dbReference type="InterPro" id="IPR050817">
    <property type="entry name" value="DjlA_DnaK_co-chaperone"/>
</dbReference>
<dbReference type="Gene3D" id="1.10.287.110">
    <property type="entry name" value="DnaJ domain"/>
    <property type="match status" value="1"/>
</dbReference>
<keyword evidence="1" id="KW-0812">Transmembrane</keyword>
<dbReference type="InterPro" id="IPR001623">
    <property type="entry name" value="DnaJ_domain"/>
</dbReference>
<dbReference type="Pfam" id="PF00226">
    <property type="entry name" value="DnaJ"/>
    <property type="match status" value="1"/>
</dbReference>
<dbReference type="InterPro" id="IPR018253">
    <property type="entry name" value="DnaJ_domain_CS"/>
</dbReference>
<dbReference type="Proteomes" id="UP001244341">
    <property type="component" value="Chromosome 11b"/>
</dbReference>
<sequence length="158" mass="17513">MQYHPDRHASSGMVEQEAAAARFKVITQAYDILTDERARAAYHTSSSRGGSAAAGYGHPGVNTDWSYSHHTGGSGYTSTMSRWEWYRRLGRAGMRSFGQTLHVGLAVLLLGGGLLFEYSHSAIWQARNKGKTFEDMQSAIRARQQSNLSGRFVIMSEH</sequence>
<feature type="transmembrane region" description="Helical" evidence="1">
    <location>
        <begin position="97"/>
        <end position="116"/>
    </location>
</feature>
<evidence type="ECO:0000256" key="1">
    <source>
        <dbReference type="SAM" id="Phobius"/>
    </source>
</evidence>
<evidence type="ECO:0000313" key="3">
    <source>
        <dbReference type="EMBL" id="WIA20143.1"/>
    </source>
</evidence>
<keyword evidence="4" id="KW-1185">Reference proteome</keyword>
<dbReference type="SUPFAM" id="SSF46565">
    <property type="entry name" value="Chaperone J-domain"/>
    <property type="match status" value="1"/>
</dbReference>
<organism evidence="3 4">
    <name type="scientific">Tetradesmus obliquus</name>
    <name type="common">Green alga</name>
    <name type="synonym">Acutodesmus obliquus</name>
    <dbReference type="NCBI Taxonomy" id="3088"/>
    <lineage>
        <taxon>Eukaryota</taxon>
        <taxon>Viridiplantae</taxon>
        <taxon>Chlorophyta</taxon>
        <taxon>core chlorophytes</taxon>
        <taxon>Chlorophyceae</taxon>
        <taxon>CS clade</taxon>
        <taxon>Sphaeropleales</taxon>
        <taxon>Scenedesmaceae</taxon>
        <taxon>Tetradesmus</taxon>
    </lineage>
</organism>
<accession>A0ABY8UF67</accession>